<comment type="caution">
    <text evidence="1">The sequence shown here is derived from an EMBL/GenBank/DDBJ whole genome shotgun (WGS) entry which is preliminary data.</text>
</comment>
<sequence length="285" mass="32629">MIITHPISTYLNEQLGVFLQSKDLNEETVTAVTNDVENRLTSLLSHWNDAKFRSTLLLTVLEEGTFYMPYHKEVNALVVLAVRNSDQIQHLHSELKLLDDSEIRTLTSQAIEYFATVDLAELARQADQPAQDLFGSLPSRYPLAWEAFQQIALSTMKYQYVTYTPTATDLPDLPALESGVDSQILDDLTQIQNGEISFLFRDSFKWISRDTDHLLHVIELVLRANKTVITHNYYISNGTVAYRKPLMKPASKQSDIAKKFDNKKGLWNRHKDSLRLLKKYIVPAE</sequence>
<organism evidence="1 2">
    <name type="scientific">Tumebacillus lacus</name>
    <dbReference type="NCBI Taxonomy" id="2995335"/>
    <lineage>
        <taxon>Bacteria</taxon>
        <taxon>Bacillati</taxon>
        <taxon>Bacillota</taxon>
        <taxon>Bacilli</taxon>
        <taxon>Bacillales</taxon>
        <taxon>Alicyclobacillaceae</taxon>
        <taxon>Tumebacillus</taxon>
    </lineage>
</organism>
<accession>A0ABT3X1X0</accession>
<name>A0ABT3X1X0_9BACL</name>
<keyword evidence="2" id="KW-1185">Reference proteome</keyword>
<dbReference type="RefSeq" id="WP_267152164.1">
    <property type="nucleotide sequence ID" value="NZ_JAPMLT010000007.1"/>
</dbReference>
<dbReference type="EMBL" id="JAPMLT010000007">
    <property type="protein sequence ID" value="MCX7570918.1"/>
    <property type="molecule type" value="Genomic_DNA"/>
</dbReference>
<evidence type="ECO:0000313" key="2">
    <source>
        <dbReference type="Proteomes" id="UP001208017"/>
    </source>
</evidence>
<evidence type="ECO:0000313" key="1">
    <source>
        <dbReference type="EMBL" id="MCX7570918.1"/>
    </source>
</evidence>
<reference evidence="1 2" key="1">
    <citation type="submission" date="2022-11" db="EMBL/GenBank/DDBJ databases">
        <title>Study of microbial diversity in lake waters.</title>
        <authorList>
            <person name="Zhang J."/>
        </authorList>
    </citation>
    <scope>NUCLEOTIDE SEQUENCE [LARGE SCALE GENOMIC DNA]</scope>
    <source>
        <strain evidence="1 2">DT12</strain>
    </source>
</reference>
<protein>
    <submittedName>
        <fullName evidence="1">Uncharacterized protein</fullName>
    </submittedName>
</protein>
<dbReference type="Proteomes" id="UP001208017">
    <property type="component" value="Unassembled WGS sequence"/>
</dbReference>
<gene>
    <name evidence="1" type="ORF">OS242_13295</name>
</gene>
<proteinExistence type="predicted"/>